<evidence type="ECO:0000256" key="1">
    <source>
        <dbReference type="SAM" id="Phobius"/>
    </source>
</evidence>
<comment type="caution">
    <text evidence="3">The sequence shown here is derived from an EMBL/GenBank/DDBJ whole genome shotgun (WGS) entry which is preliminary data.</text>
</comment>
<evidence type="ECO:0008006" key="5">
    <source>
        <dbReference type="Google" id="ProtNLM"/>
    </source>
</evidence>
<evidence type="ECO:0000313" key="4">
    <source>
        <dbReference type="Proteomes" id="UP000320643"/>
    </source>
</evidence>
<evidence type="ECO:0000256" key="2">
    <source>
        <dbReference type="SAM" id="SignalP"/>
    </source>
</evidence>
<reference evidence="3 4" key="1">
    <citation type="submission" date="2019-07" db="EMBL/GenBank/DDBJ databases">
        <title>Flavobacterium sp. nov., isolated from glacier ice.</title>
        <authorList>
            <person name="Liu Q."/>
            <person name="Xin Y.-H."/>
        </authorList>
    </citation>
    <scope>NUCLEOTIDE SEQUENCE [LARGE SCALE GENOMIC DNA]</scope>
    <source>
        <strain evidence="3 4">ZT4R6</strain>
    </source>
</reference>
<gene>
    <name evidence="3" type="ORF">FMM05_17060</name>
</gene>
<protein>
    <recommendedName>
        <fullName evidence="5">Lipoprotein</fullName>
    </recommendedName>
</protein>
<dbReference type="Proteomes" id="UP000320643">
    <property type="component" value="Unassembled WGS sequence"/>
</dbReference>
<feature type="chain" id="PRO_5022230061" description="Lipoprotein" evidence="2">
    <location>
        <begin position="21"/>
        <end position="159"/>
    </location>
</feature>
<keyword evidence="1" id="KW-0472">Membrane</keyword>
<name>A0A552UWJ7_9FLAO</name>
<sequence length="159" mass="18566">MKLIKLLFIALLLQSCGARKTTNFKEETAYQQEVQENVQATKDINLNMAELTETKTESEFYLPIDPYLPMIITTDKGKQIKIENGIYSHSNKKNISKKDSIINISSTVNRKIETKNESKTFTKSKITDKKSYPTLIWTICIVFFILWFVFYKKVMKNNY</sequence>
<keyword evidence="4" id="KW-1185">Reference proteome</keyword>
<dbReference type="EMBL" id="VJVZ01000012">
    <property type="protein sequence ID" value="TRW22588.1"/>
    <property type="molecule type" value="Genomic_DNA"/>
</dbReference>
<dbReference type="PROSITE" id="PS51257">
    <property type="entry name" value="PROKAR_LIPOPROTEIN"/>
    <property type="match status" value="1"/>
</dbReference>
<feature type="signal peptide" evidence="2">
    <location>
        <begin position="1"/>
        <end position="20"/>
    </location>
</feature>
<proteinExistence type="predicted"/>
<dbReference type="RefSeq" id="WP_143374631.1">
    <property type="nucleotide sequence ID" value="NZ_VJVZ01000012.1"/>
</dbReference>
<evidence type="ECO:0000313" key="3">
    <source>
        <dbReference type="EMBL" id="TRW22588.1"/>
    </source>
</evidence>
<organism evidence="3 4">
    <name type="scientific">Flavobacterium zepuense</name>
    <dbReference type="NCBI Taxonomy" id="2593302"/>
    <lineage>
        <taxon>Bacteria</taxon>
        <taxon>Pseudomonadati</taxon>
        <taxon>Bacteroidota</taxon>
        <taxon>Flavobacteriia</taxon>
        <taxon>Flavobacteriales</taxon>
        <taxon>Flavobacteriaceae</taxon>
        <taxon>Flavobacterium</taxon>
    </lineage>
</organism>
<accession>A0A552UWJ7</accession>
<keyword evidence="1" id="KW-0812">Transmembrane</keyword>
<feature type="transmembrane region" description="Helical" evidence="1">
    <location>
        <begin position="132"/>
        <end position="151"/>
    </location>
</feature>
<keyword evidence="2" id="KW-0732">Signal</keyword>
<keyword evidence="1" id="KW-1133">Transmembrane helix</keyword>
<dbReference type="AlphaFoldDB" id="A0A552UWJ7"/>